<reference evidence="1 2" key="1">
    <citation type="submission" date="2019-09" db="EMBL/GenBank/DDBJ databases">
        <title>YIM 132548 draft genome.</title>
        <authorList>
            <person name="Jiang L."/>
        </authorList>
    </citation>
    <scope>NUCLEOTIDE SEQUENCE [LARGE SCALE GENOMIC DNA]</scope>
    <source>
        <strain evidence="1 2">YIM 132548</strain>
    </source>
</reference>
<dbReference type="Proteomes" id="UP000441523">
    <property type="component" value="Unassembled WGS sequence"/>
</dbReference>
<name>A0A6N6MJX8_9HYPH</name>
<dbReference type="RefSeq" id="WP_150966404.1">
    <property type="nucleotide sequence ID" value="NZ_VZZJ01000035.1"/>
</dbReference>
<sequence length="170" mass="18210">MIRRAILSGVLTAFASSIYFLLDPPITLAAGEANSSAATWQMPWQISPISPVSEASGEKTVLSFVWGTGFVKGTPEALASIGRPLAGSPIPSRTLDTCRTTVWSEASKVGAKDIEAVPVAADKQDRKGHYFAPVLMRVTYVRPLALEVRQSMLICVVDRSGSIVDAYTPE</sequence>
<organism evidence="1 2">
    <name type="scientific">Methylobacterium planeticum</name>
    <dbReference type="NCBI Taxonomy" id="2615211"/>
    <lineage>
        <taxon>Bacteria</taxon>
        <taxon>Pseudomonadati</taxon>
        <taxon>Pseudomonadota</taxon>
        <taxon>Alphaproteobacteria</taxon>
        <taxon>Hyphomicrobiales</taxon>
        <taxon>Methylobacteriaceae</taxon>
        <taxon>Methylobacterium</taxon>
    </lineage>
</organism>
<protein>
    <submittedName>
        <fullName evidence="1">Uncharacterized protein</fullName>
    </submittedName>
</protein>
<gene>
    <name evidence="1" type="ORF">F6X51_24455</name>
</gene>
<evidence type="ECO:0000313" key="1">
    <source>
        <dbReference type="EMBL" id="KAB1069874.1"/>
    </source>
</evidence>
<dbReference type="AlphaFoldDB" id="A0A6N6MJX8"/>
<evidence type="ECO:0000313" key="2">
    <source>
        <dbReference type="Proteomes" id="UP000441523"/>
    </source>
</evidence>
<comment type="caution">
    <text evidence="1">The sequence shown here is derived from an EMBL/GenBank/DDBJ whole genome shotgun (WGS) entry which is preliminary data.</text>
</comment>
<proteinExistence type="predicted"/>
<keyword evidence="2" id="KW-1185">Reference proteome</keyword>
<accession>A0A6N6MJX8</accession>
<dbReference type="EMBL" id="VZZJ01000035">
    <property type="protein sequence ID" value="KAB1069874.1"/>
    <property type="molecule type" value="Genomic_DNA"/>
</dbReference>